<organism evidence="2 3">
    <name type="scientific">Holospora obtusa F1</name>
    <dbReference type="NCBI Taxonomy" id="1399147"/>
    <lineage>
        <taxon>Bacteria</taxon>
        <taxon>Pseudomonadati</taxon>
        <taxon>Pseudomonadota</taxon>
        <taxon>Alphaproteobacteria</taxon>
        <taxon>Holosporales</taxon>
        <taxon>Holosporaceae</taxon>
        <taxon>Holospora</taxon>
    </lineage>
</organism>
<evidence type="ECO:0000313" key="3">
    <source>
        <dbReference type="Proteomes" id="UP000019112"/>
    </source>
</evidence>
<evidence type="ECO:0000259" key="1">
    <source>
        <dbReference type="SMART" id="SM00470"/>
    </source>
</evidence>
<dbReference type="GO" id="GO:0005694">
    <property type="term" value="C:chromosome"/>
    <property type="evidence" value="ECO:0007669"/>
    <property type="project" value="TreeGrafter"/>
</dbReference>
<dbReference type="AlphaFoldDB" id="W6TEL4"/>
<dbReference type="InterPro" id="IPR036086">
    <property type="entry name" value="ParB/Sulfiredoxin_sf"/>
</dbReference>
<dbReference type="InterPro" id="IPR029063">
    <property type="entry name" value="SAM-dependent_MTases_sf"/>
</dbReference>
<reference evidence="2 3" key="1">
    <citation type="journal article" date="2014" name="FEMS Microbiol. Lett.">
        <title>Draft genome sequences of three Holospora species (Holospora obtusa, Holospora undulata, and Holospora elegans), endonuclear symbiotic bacteria of the ciliate Paramecium caudatum.</title>
        <authorList>
            <person name="Dohra H."/>
            <person name="Tanaka K."/>
            <person name="Suzuki T."/>
            <person name="Fujishima M."/>
            <person name="Suzuki H."/>
        </authorList>
    </citation>
    <scope>NUCLEOTIDE SEQUENCE [LARGE SCALE GENOMIC DNA]</scope>
    <source>
        <strain evidence="2 3">F1</strain>
    </source>
</reference>
<dbReference type="SUPFAM" id="SSF110849">
    <property type="entry name" value="ParB/Sulfiredoxin"/>
    <property type="match status" value="1"/>
</dbReference>
<dbReference type="OrthoDB" id="7806498at2"/>
<keyword evidence="3" id="KW-1185">Reference proteome</keyword>
<dbReference type="Pfam" id="PF02195">
    <property type="entry name" value="ParB_N"/>
    <property type="match status" value="1"/>
</dbReference>
<sequence>MTELQIEHIPIDNLIAYARNPRKNDAVVDKICASIKEFGFRIPVIAKSDGSVVDGHLRLKAAKKLGLQLIPVILADDLSDAQIKAFRLLANQSANWADWADWDDDLLKLELEDLQALNFDLELTGFDFDEIQKLLDATDIDLDEPAKADSVDPADNIPVISKPGDLWILGEHRLYCGDSTLIDSYKIVLEDEQADITVCDPPYNVNYGASIKDTLRNKSRENKHKILNDNLGEGFESFLYDVCSNIIMNTKGAIYMCMAASELDVLQKVFKQAGGHWSTFLTDVTQQ</sequence>
<dbReference type="InterPro" id="IPR003115">
    <property type="entry name" value="ParB_N"/>
</dbReference>
<dbReference type="STRING" id="1399147.P618_200528"/>
<dbReference type="eggNOG" id="COG1475">
    <property type="taxonomic scope" value="Bacteria"/>
</dbReference>
<dbReference type="Gene3D" id="3.40.50.150">
    <property type="entry name" value="Vaccinia Virus protein VP39"/>
    <property type="match status" value="1"/>
</dbReference>
<dbReference type="GO" id="GO:0045881">
    <property type="term" value="P:positive regulation of sporulation resulting in formation of a cellular spore"/>
    <property type="evidence" value="ECO:0007669"/>
    <property type="project" value="TreeGrafter"/>
</dbReference>
<dbReference type="SUPFAM" id="SSF53335">
    <property type="entry name" value="S-adenosyl-L-methionine-dependent methyltransferases"/>
    <property type="match status" value="1"/>
</dbReference>
<protein>
    <recommendedName>
        <fullName evidence="1">ParB-like N-terminal domain-containing protein</fullName>
    </recommendedName>
</protein>
<dbReference type="Proteomes" id="UP000019112">
    <property type="component" value="Unassembled WGS sequence"/>
</dbReference>
<evidence type="ECO:0000313" key="2">
    <source>
        <dbReference type="EMBL" id="ETZ07254.1"/>
    </source>
</evidence>
<dbReference type="PANTHER" id="PTHR33375">
    <property type="entry name" value="CHROMOSOME-PARTITIONING PROTEIN PARB-RELATED"/>
    <property type="match status" value="1"/>
</dbReference>
<dbReference type="GO" id="GO:0007059">
    <property type="term" value="P:chromosome segregation"/>
    <property type="evidence" value="ECO:0007669"/>
    <property type="project" value="TreeGrafter"/>
</dbReference>
<dbReference type="SMART" id="SM00470">
    <property type="entry name" value="ParB"/>
    <property type="match status" value="1"/>
</dbReference>
<accession>W6TEL4</accession>
<feature type="domain" description="ParB-like N-terminal" evidence="1">
    <location>
        <begin position="7"/>
        <end position="92"/>
    </location>
</feature>
<gene>
    <name evidence="2" type="ORF">P618_200528</name>
</gene>
<dbReference type="PANTHER" id="PTHR33375:SF1">
    <property type="entry name" value="CHROMOSOME-PARTITIONING PROTEIN PARB-RELATED"/>
    <property type="match status" value="1"/>
</dbReference>
<dbReference type="InterPro" id="IPR050336">
    <property type="entry name" value="Chromosome_partition/occlusion"/>
</dbReference>
<name>W6TEL4_HOLOB</name>
<dbReference type="EMBL" id="AWTR02000055">
    <property type="protein sequence ID" value="ETZ07254.1"/>
    <property type="molecule type" value="Genomic_DNA"/>
</dbReference>
<dbReference type="Gene3D" id="3.90.1530.10">
    <property type="entry name" value="Conserved hypothetical protein from pyrococcus furiosus pfu- 392566-001, ParB domain"/>
    <property type="match status" value="1"/>
</dbReference>
<proteinExistence type="predicted"/>
<comment type="caution">
    <text evidence="2">The sequence shown here is derived from an EMBL/GenBank/DDBJ whole genome shotgun (WGS) entry which is preliminary data.</text>
</comment>
<dbReference type="eggNOG" id="COG0863">
    <property type="taxonomic scope" value="Bacteria"/>
</dbReference>